<evidence type="ECO:0000313" key="2">
    <source>
        <dbReference type="Proteomes" id="UP001162131"/>
    </source>
</evidence>
<name>A0AAU9K211_9CILI</name>
<accession>A0AAU9K211</accession>
<proteinExistence type="predicted"/>
<dbReference type="AlphaFoldDB" id="A0AAU9K211"/>
<gene>
    <name evidence="1" type="ORF">BSTOLATCC_MIC52306</name>
</gene>
<comment type="caution">
    <text evidence="1">The sequence shown here is derived from an EMBL/GenBank/DDBJ whole genome shotgun (WGS) entry which is preliminary data.</text>
</comment>
<organism evidence="1 2">
    <name type="scientific">Blepharisma stoltei</name>
    <dbReference type="NCBI Taxonomy" id="1481888"/>
    <lineage>
        <taxon>Eukaryota</taxon>
        <taxon>Sar</taxon>
        <taxon>Alveolata</taxon>
        <taxon>Ciliophora</taxon>
        <taxon>Postciliodesmatophora</taxon>
        <taxon>Heterotrichea</taxon>
        <taxon>Heterotrichida</taxon>
        <taxon>Blepharismidae</taxon>
        <taxon>Blepharisma</taxon>
    </lineage>
</organism>
<reference evidence="1" key="1">
    <citation type="submission" date="2021-09" db="EMBL/GenBank/DDBJ databases">
        <authorList>
            <consortium name="AG Swart"/>
            <person name="Singh M."/>
            <person name="Singh A."/>
            <person name="Seah K."/>
            <person name="Emmerich C."/>
        </authorList>
    </citation>
    <scope>NUCLEOTIDE SEQUENCE</scope>
    <source>
        <strain evidence="1">ATCC30299</strain>
    </source>
</reference>
<dbReference type="Proteomes" id="UP001162131">
    <property type="component" value="Unassembled WGS sequence"/>
</dbReference>
<protein>
    <submittedName>
        <fullName evidence="1">Uncharacterized protein</fullName>
    </submittedName>
</protein>
<keyword evidence="2" id="KW-1185">Reference proteome</keyword>
<sequence>MDEENIQTQISEELDSAIRTETIESYYDYESSEVYSDEFVSEENEESKKSYESYESEEYKSDFDFTESEAKRREIIEKKIGMLKKIKLLENRKPKKYNPKMKILKQKIEFLKLDNPKIKKEYSLAVDPGLVSKLNFINIMSRTKIDSDSSKLEKENELLSKKQEEVRLSQFINRQYNKLTNKLAI</sequence>
<dbReference type="EMBL" id="CAJZBQ010000052">
    <property type="protein sequence ID" value="CAG9330897.1"/>
    <property type="molecule type" value="Genomic_DNA"/>
</dbReference>
<evidence type="ECO:0000313" key="1">
    <source>
        <dbReference type="EMBL" id="CAG9330897.1"/>
    </source>
</evidence>